<dbReference type="RefSeq" id="WP_096802964.1">
    <property type="nucleotide sequence ID" value="NZ_CP023563.1"/>
</dbReference>
<dbReference type="InterPro" id="IPR010994">
    <property type="entry name" value="RuvA_2-like"/>
</dbReference>
<evidence type="ECO:0000313" key="3">
    <source>
        <dbReference type="EMBL" id="ATG51845.1"/>
    </source>
</evidence>
<evidence type="ECO:0000256" key="1">
    <source>
        <dbReference type="SAM" id="MobiDB-lite"/>
    </source>
</evidence>
<dbReference type="KEGG" id="brz:CFK38_10160"/>
<dbReference type="GO" id="GO:0015627">
    <property type="term" value="C:type II protein secretion system complex"/>
    <property type="evidence" value="ECO:0007669"/>
    <property type="project" value="TreeGrafter"/>
</dbReference>
<name>A0A291GNP0_9MICO</name>
<feature type="region of interest" description="Disordered" evidence="1">
    <location>
        <begin position="75"/>
        <end position="116"/>
    </location>
</feature>
<dbReference type="SMART" id="SM00278">
    <property type="entry name" value="HhH1"/>
    <property type="match status" value="2"/>
</dbReference>
<dbReference type="OrthoDB" id="9758724at2"/>
<evidence type="ECO:0000313" key="4">
    <source>
        <dbReference type="Proteomes" id="UP000218165"/>
    </source>
</evidence>
<dbReference type="AlphaFoldDB" id="A0A291GNP0"/>
<gene>
    <name evidence="3" type="ORF">CFK38_10160</name>
</gene>
<protein>
    <submittedName>
        <fullName evidence="3">Competence protein ComEA</fullName>
    </submittedName>
</protein>
<keyword evidence="4" id="KW-1185">Reference proteome</keyword>
<dbReference type="Proteomes" id="UP000218165">
    <property type="component" value="Chromosome"/>
</dbReference>
<dbReference type="SUPFAM" id="SSF47781">
    <property type="entry name" value="RuvA domain 2-like"/>
    <property type="match status" value="1"/>
</dbReference>
<reference evidence="4" key="1">
    <citation type="submission" date="2017-09" db="EMBL/GenBank/DDBJ databases">
        <title>Brachybacterium sp. VM2412.</title>
        <authorList>
            <person name="Tak E.J."/>
            <person name="Bae J.-W."/>
        </authorList>
    </citation>
    <scope>NUCLEOTIDE SEQUENCE [LARGE SCALE GENOMIC DNA]</scope>
    <source>
        <strain evidence="4">VM2412</strain>
    </source>
</reference>
<dbReference type="GO" id="GO:0015628">
    <property type="term" value="P:protein secretion by the type II secretion system"/>
    <property type="evidence" value="ECO:0007669"/>
    <property type="project" value="TreeGrafter"/>
</dbReference>
<dbReference type="InterPro" id="IPR004509">
    <property type="entry name" value="Competence_ComEA_HhH"/>
</dbReference>
<dbReference type="GO" id="GO:0006281">
    <property type="term" value="P:DNA repair"/>
    <property type="evidence" value="ECO:0007669"/>
    <property type="project" value="InterPro"/>
</dbReference>
<dbReference type="Pfam" id="PF10531">
    <property type="entry name" value="SLBB"/>
    <property type="match status" value="1"/>
</dbReference>
<feature type="domain" description="Helix-hairpin-helix DNA-binding motif class 1" evidence="2">
    <location>
        <begin position="214"/>
        <end position="233"/>
    </location>
</feature>
<dbReference type="Gene3D" id="1.10.150.320">
    <property type="entry name" value="Photosystem II 12 kDa extrinsic protein"/>
    <property type="match status" value="1"/>
</dbReference>
<dbReference type="GO" id="GO:0003677">
    <property type="term" value="F:DNA binding"/>
    <property type="evidence" value="ECO:0007669"/>
    <property type="project" value="InterPro"/>
</dbReference>
<accession>A0A291GNP0</accession>
<evidence type="ECO:0000259" key="2">
    <source>
        <dbReference type="SMART" id="SM00278"/>
    </source>
</evidence>
<feature type="compositionally biased region" description="Basic residues" evidence="1">
    <location>
        <begin position="12"/>
        <end position="21"/>
    </location>
</feature>
<dbReference type="InterPro" id="IPR003583">
    <property type="entry name" value="Hlx-hairpin-Hlx_DNA-bd_motif"/>
</dbReference>
<organism evidence="3 4">
    <name type="scientific">Brachybacterium vulturis</name>
    <dbReference type="NCBI Taxonomy" id="2017484"/>
    <lineage>
        <taxon>Bacteria</taxon>
        <taxon>Bacillati</taxon>
        <taxon>Actinomycetota</taxon>
        <taxon>Actinomycetes</taxon>
        <taxon>Micrococcales</taxon>
        <taxon>Dermabacteraceae</taxon>
        <taxon>Brachybacterium</taxon>
    </lineage>
</organism>
<dbReference type="PANTHER" id="PTHR21180">
    <property type="entry name" value="ENDONUCLEASE/EXONUCLEASE/PHOSPHATASE FAMILY DOMAIN-CONTAINING PROTEIN 1"/>
    <property type="match status" value="1"/>
</dbReference>
<feature type="region of interest" description="Disordered" evidence="1">
    <location>
        <begin position="1"/>
        <end position="45"/>
    </location>
</feature>
<sequence length="266" mass="26709">MGAHTGSEGPRRGRAGKHRRSGQALVARRDHCAPQRTRRLSLPAPSPSALVGLAVLVLIAVGVVHLSGTGSAVPLQTASTPHDEAFEAASPERTTAAATGAAAPPPPSDPAAAATTDRPEIVVHVSGAVAAPGVVQLPGDARVDDALRAAGGATDEADLSVVNLARPLADGEQIHVPEPGEPPRDRAAAEPGSTGGAQESGSGAPIDLNTAGVAELEELPGVGPAIAQRIVEHREKNGSFTSVESLLEVSGIGPATLEEIRGRATV</sequence>
<feature type="domain" description="Helix-hairpin-helix DNA-binding motif class 1" evidence="2">
    <location>
        <begin position="244"/>
        <end position="263"/>
    </location>
</feature>
<dbReference type="Pfam" id="PF12836">
    <property type="entry name" value="HHH_3"/>
    <property type="match status" value="1"/>
</dbReference>
<feature type="region of interest" description="Disordered" evidence="1">
    <location>
        <begin position="170"/>
        <end position="207"/>
    </location>
</feature>
<dbReference type="EMBL" id="CP023563">
    <property type="protein sequence ID" value="ATG51845.1"/>
    <property type="molecule type" value="Genomic_DNA"/>
</dbReference>
<dbReference type="InterPro" id="IPR019554">
    <property type="entry name" value="Soluble_ligand-bd"/>
</dbReference>
<dbReference type="Gene3D" id="3.10.560.10">
    <property type="entry name" value="Outer membrane lipoprotein wza domain like"/>
    <property type="match status" value="1"/>
</dbReference>
<dbReference type="NCBIfam" id="TIGR00426">
    <property type="entry name" value="competence protein ComEA helix-hairpin-helix repeat region"/>
    <property type="match status" value="1"/>
</dbReference>
<proteinExistence type="predicted"/>
<dbReference type="InterPro" id="IPR051675">
    <property type="entry name" value="Endo/Exo/Phosphatase_dom_1"/>
</dbReference>
<dbReference type="PANTHER" id="PTHR21180:SF32">
    <property type="entry name" value="ENDONUCLEASE_EXONUCLEASE_PHOSPHATASE FAMILY DOMAIN-CONTAINING PROTEIN 1"/>
    <property type="match status" value="1"/>
</dbReference>